<dbReference type="Gene3D" id="2.60.40.10">
    <property type="entry name" value="Immunoglobulins"/>
    <property type="match status" value="1"/>
</dbReference>
<dbReference type="OMA" id="WCLNCVD"/>
<comment type="subcellular location">
    <subcellularLocation>
        <location evidence="1">Membrane</location>
        <topology evidence="1">Single-pass type I membrane protein</topology>
    </subcellularLocation>
</comment>
<keyword evidence="2 9" id="KW-0812">Transmembrane</keyword>
<dbReference type="PANTHER" id="PTHR13869">
    <property type="entry name" value="MYELIN P0 RELATED"/>
    <property type="match status" value="1"/>
</dbReference>
<dbReference type="AlphaFoldDB" id="A0A401T537"/>
<keyword evidence="3" id="KW-0732">Signal</keyword>
<reference evidence="11 12" key="1">
    <citation type="journal article" date="2018" name="Nat. Ecol. Evol.">
        <title>Shark genomes provide insights into elasmobranch evolution and the origin of vertebrates.</title>
        <authorList>
            <person name="Hara Y"/>
            <person name="Yamaguchi K"/>
            <person name="Onimaru K"/>
            <person name="Kadota M"/>
            <person name="Koyanagi M"/>
            <person name="Keeley SD"/>
            <person name="Tatsumi K"/>
            <person name="Tanaka K"/>
            <person name="Motone F"/>
            <person name="Kageyama Y"/>
            <person name="Nozu R"/>
            <person name="Adachi N"/>
            <person name="Nishimura O"/>
            <person name="Nakagawa R"/>
            <person name="Tanegashima C"/>
            <person name="Kiyatake I"/>
            <person name="Matsumoto R"/>
            <person name="Murakumo K"/>
            <person name="Nishida K"/>
            <person name="Terakita A"/>
            <person name="Kuratani S"/>
            <person name="Sato K"/>
            <person name="Hyodo S Kuraku.S."/>
        </authorList>
    </citation>
    <scope>NUCLEOTIDE SEQUENCE [LARGE SCALE GENOMIC DNA]</scope>
</reference>
<evidence type="ECO:0000313" key="12">
    <source>
        <dbReference type="Proteomes" id="UP000287033"/>
    </source>
</evidence>
<organism evidence="11 12">
    <name type="scientific">Chiloscyllium punctatum</name>
    <name type="common">Brownbanded bambooshark</name>
    <name type="synonym">Hemiscyllium punctatum</name>
    <dbReference type="NCBI Taxonomy" id="137246"/>
    <lineage>
        <taxon>Eukaryota</taxon>
        <taxon>Metazoa</taxon>
        <taxon>Chordata</taxon>
        <taxon>Craniata</taxon>
        <taxon>Vertebrata</taxon>
        <taxon>Chondrichthyes</taxon>
        <taxon>Elasmobranchii</taxon>
        <taxon>Galeomorphii</taxon>
        <taxon>Galeoidea</taxon>
        <taxon>Orectolobiformes</taxon>
        <taxon>Hemiscylliidae</taxon>
        <taxon>Chiloscyllium</taxon>
    </lineage>
</organism>
<evidence type="ECO:0000256" key="7">
    <source>
        <dbReference type="ARBA" id="ARBA00023180"/>
    </source>
</evidence>
<dbReference type="STRING" id="137246.A0A401T537"/>
<dbReference type="EMBL" id="BEZZ01001055">
    <property type="protein sequence ID" value="GCC37786.1"/>
    <property type="molecule type" value="Genomic_DNA"/>
</dbReference>
<dbReference type="PANTHER" id="PTHR13869:SF20">
    <property type="entry name" value="MYELIN PROTEIN ZERO-LIKE PROTEIN 3"/>
    <property type="match status" value="1"/>
</dbReference>
<proteinExistence type="predicted"/>
<keyword evidence="4 9" id="KW-1133">Transmembrane helix</keyword>
<name>A0A401T537_CHIPU</name>
<evidence type="ECO:0000256" key="8">
    <source>
        <dbReference type="ARBA" id="ARBA00023319"/>
    </source>
</evidence>
<keyword evidence="6" id="KW-1015">Disulfide bond</keyword>
<keyword evidence="5 9" id="KW-0472">Membrane</keyword>
<evidence type="ECO:0000256" key="1">
    <source>
        <dbReference type="ARBA" id="ARBA00004479"/>
    </source>
</evidence>
<evidence type="ECO:0000259" key="10">
    <source>
        <dbReference type="Pfam" id="PF07686"/>
    </source>
</evidence>
<dbReference type="InterPro" id="IPR000920">
    <property type="entry name" value="Myelin_P0-rel"/>
</dbReference>
<evidence type="ECO:0000256" key="9">
    <source>
        <dbReference type="SAM" id="Phobius"/>
    </source>
</evidence>
<keyword evidence="7" id="KW-0325">Glycoprotein</keyword>
<sequence length="172" mass="19225">MNLEGKINQILHYQSEVFPAHSGPFKDRVLWNGDVTKGNASIILKNLTQNDNGTFSCMVQNPPDVSSEMPSTVLTVTERELPFRLSVTIVLVLLVVIPSLLVVTVHLLWMGKRFGFYGVNSKNTSIEVLEGTDEGESDQGNRTCFCCVSCFQESDEEDEDFHRFYPASESVT</sequence>
<evidence type="ECO:0000256" key="6">
    <source>
        <dbReference type="ARBA" id="ARBA00023157"/>
    </source>
</evidence>
<dbReference type="PRINTS" id="PR00213">
    <property type="entry name" value="MYELINP0"/>
</dbReference>
<dbReference type="SUPFAM" id="SSF48726">
    <property type="entry name" value="Immunoglobulin"/>
    <property type="match status" value="1"/>
</dbReference>
<dbReference type="Proteomes" id="UP000287033">
    <property type="component" value="Unassembled WGS sequence"/>
</dbReference>
<feature type="transmembrane region" description="Helical" evidence="9">
    <location>
        <begin position="85"/>
        <end position="109"/>
    </location>
</feature>
<gene>
    <name evidence="11" type="ORF">chiPu_0016293</name>
</gene>
<evidence type="ECO:0000256" key="3">
    <source>
        <dbReference type="ARBA" id="ARBA00022729"/>
    </source>
</evidence>
<protein>
    <recommendedName>
        <fullName evidence="10">Immunoglobulin V-set domain-containing protein</fullName>
    </recommendedName>
</protein>
<accession>A0A401T537</accession>
<evidence type="ECO:0000256" key="4">
    <source>
        <dbReference type="ARBA" id="ARBA00022989"/>
    </source>
</evidence>
<dbReference type="InterPro" id="IPR013783">
    <property type="entry name" value="Ig-like_fold"/>
</dbReference>
<evidence type="ECO:0000256" key="5">
    <source>
        <dbReference type="ARBA" id="ARBA00023136"/>
    </source>
</evidence>
<feature type="domain" description="Immunoglobulin V-set" evidence="10">
    <location>
        <begin position="12"/>
        <end position="77"/>
    </location>
</feature>
<comment type="caution">
    <text evidence="11">The sequence shown here is derived from an EMBL/GenBank/DDBJ whole genome shotgun (WGS) entry which is preliminary data.</text>
</comment>
<dbReference type="InterPro" id="IPR013106">
    <property type="entry name" value="Ig_V-set"/>
</dbReference>
<dbReference type="OrthoDB" id="9946898at2759"/>
<dbReference type="GO" id="GO:0005886">
    <property type="term" value="C:plasma membrane"/>
    <property type="evidence" value="ECO:0007669"/>
    <property type="project" value="TreeGrafter"/>
</dbReference>
<keyword evidence="12" id="KW-1185">Reference proteome</keyword>
<evidence type="ECO:0000313" key="11">
    <source>
        <dbReference type="EMBL" id="GCC37786.1"/>
    </source>
</evidence>
<evidence type="ECO:0000256" key="2">
    <source>
        <dbReference type="ARBA" id="ARBA00022692"/>
    </source>
</evidence>
<dbReference type="InterPro" id="IPR036179">
    <property type="entry name" value="Ig-like_dom_sf"/>
</dbReference>
<keyword evidence="8" id="KW-0393">Immunoglobulin domain</keyword>
<dbReference type="Pfam" id="PF07686">
    <property type="entry name" value="V-set"/>
    <property type="match status" value="1"/>
</dbReference>